<sequence>MSLLAKQAANTLRVVPRFTRAQHFDHAHPAHMPFGFGNKAAFRAKYLTFVGFGFALPFVAAYWQLRKASAAS</sequence>
<dbReference type="SUPFAM" id="SSF81427">
    <property type="entry name" value="Mitochondrial cytochrome c oxidase subunit VIIc (aka VIIIa)"/>
    <property type="match status" value="1"/>
</dbReference>
<keyword evidence="9" id="KW-1185">Reference proteome</keyword>
<evidence type="ECO:0000256" key="3">
    <source>
        <dbReference type="ARBA" id="ARBA00010514"/>
    </source>
</evidence>
<keyword evidence="5 7" id="KW-0496">Mitochondrion</keyword>
<dbReference type="GO" id="GO:0006123">
    <property type="term" value="P:mitochondrial electron transport, cytochrome c to oxygen"/>
    <property type="evidence" value="ECO:0007669"/>
    <property type="project" value="UniProtKB-UniRule"/>
</dbReference>
<dbReference type="Pfam" id="PF02935">
    <property type="entry name" value="COX7C"/>
    <property type="match status" value="1"/>
</dbReference>
<evidence type="ECO:0000313" key="8">
    <source>
        <dbReference type="EMBL" id="GJE94094.1"/>
    </source>
</evidence>
<dbReference type="Proteomes" id="UP000703269">
    <property type="component" value="Unassembled WGS sequence"/>
</dbReference>
<protein>
    <recommendedName>
        <fullName evidence="7">Cytochrome c oxidase subunit 8, mitochondrial</fullName>
    </recommendedName>
    <alternativeName>
        <fullName evidence="7">Cytochrome c oxidase polypeptide VIII</fullName>
    </alternativeName>
</protein>
<dbReference type="InterPro" id="IPR004202">
    <property type="entry name" value="COX7C/Cox8"/>
</dbReference>
<dbReference type="InterPro" id="IPR036636">
    <property type="entry name" value="COX7C/Cox8_sf"/>
</dbReference>
<evidence type="ECO:0000256" key="6">
    <source>
        <dbReference type="ARBA" id="ARBA00023136"/>
    </source>
</evidence>
<comment type="pathway">
    <text evidence="2 7">Energy metabolism; oxidative phosphorylation.</text>
</comment>
<evidence type="ECO:0000256" key="7">
    <source>
        <dbReference type="RuleBase" id="RU368123"/>
    </source>
</evidence>
<evidence type="ECO:0000313" key="9">
    <source>
        <dbReference type="Proteomes" id="UP000703269"/>
    </source>
</evidence>
<comment type="caution">
    <text evidence="8">The sequence shown here is derived from an EMBL/GenBank/DDBJ whole genome shotgun (WGS) entry which is preliminary data.</text>
</comment>
<keyword evidence="4 7" id="KW-0999">Mitochondrion inner membrane</keyword>
<accession>A0A9P3GGX8</accession>
<dbReference type="Gene3D" id="4.10.49.10">
    <property type="entry name" value="Cytochrome c oxidase subunit VIIc"/>
    <property type="match status" value="1"/>
</dbReference>
<evidence type="ECO:0000256" key="5">
    <source>
        <dbReference type="ARBA" id="ARBA00023128"/>
    </source>
</evidence>
<comment type="subcellular location">
    <subcellularLocation>
        <location evidence="1 7">Mitochondrion inner membrane</location>
        <topology evidence="1 7">Single-pass membrane protein</topology>
    </subcellularLocation>
</comment>
<comment type="similarity">
    <text evidence="3 7">Belongs to the cytochrome c oxidase VIIc family.</text>
</comment>
<dbReference type="GO" id="GO:0045277">
    <property type="term" value="C:respiratory chain complex IV"/>
    <property type="evidence" value="ECO:0007669"/>
    <property type="project" value="UniProtKB-UniRule"/>
</dbReference>
<dbReference type="EMBL" id="BPQB01000037">
    <property type="protein sequence ID" value="GJE94094.1"/>
    <property type="molecule type" value="Genomic_DNA"/>
</dbReference>
<keyword evidence="7" id="KW-0812">Transmembrane</keyword>
<keyword evidence="7" id="KW-0809">Transit peptide</keyword>
<reference evidence="8 9" key="1">
    <citation type="submission" date="2021-08" db="EMBL/GenBank/DDBJ databases">
        <title>Draft Genome Sequence of Phanerochaete sordida strain YK-624.</title>
        <authorList>
            <person name="Mori T."/>
            <person name="Dohra H."/>
            <person name="Suzuki T."/>
            <person name="Kawagishi H."/>
            <person name="Hirai H."/>
        </authorList>
    </citation>
    <scope>NUCLEOTIDE SEQUENCE [LARGE SCALE GENOMIC DNA]</scope>
    <source>
        <strain evidence="8 9">YK-624</strain>
    </source>
</reference>
<feature type="transmembrane region" description="Helical" evidence="7">
    <location>
        <begin position="46"/>
        <end position="65"/>
    </location>
</feature>
<evidence type="ECO:0000256" key="4">
    <source>
        <dbReference type="ARBA" id="ARBA00022792"/>
    </source>
</evidence>
<proteinExistence type="inferred from homology"/>
<comment type="function">
    <text evidence="7">Component of the cytochrome c oxidase, the last enzyme in the mitochondrial electron transport chain which drives oxidative phosphorylation. The respiratory chain contains 3 multisubunit complexes succinate dehydrogenase (complex II, CII), ubiquinol-cytochrome c oxidoreductase (cytochrome b-c1 complex, complex III, CIII) and cytochrome c oxidase (complex IV, CIV), that cooperate to transfer electrons derived from NADH and succinate to molecular oxygen, creating an electrochemical gradient over the inner membrane that drives transmembrane transport and the ATP synthase. Cytochrome c oxidase is the component of the respiratory chain that catalyzes the reduction of oxygen to water. Electrons originating from reduced cytochrome c in the intermembrane space (IMS) are transferred via the dinuclear copper A center (CU(A)) of subunit 2 and heme A of subunit 1 to the active site in subunit 1, a binuclear center (BNC) formed by heme A3 and copper B (CU(B)). The BNC reduces molecular oxygen to 2 water molecules using 4 electrons from cytochrome c in the IMS and 4 protons from the mitochondrial matrix.</text>
</comment>
<comment type="subunit">
    <text evidence="7">Component of the cytochrome c oxidase (complex IV, CIV), a multisubunit enzyme composed of a catalytic core of 3 subunits and several supernumerary subunits. The complex exists as a monomer or a dimer and forms supercomplexes (SCs) in the inner mitochondrial membrane with ubiquinol-cytochrome c oxidoreductase (cytochrome b-c1 complex, complex III, CIII).</text>
</comment>
<dbReference type="OrthoDB" id="9974841at2759"/>
<name>A0A9P3GGX8_9APHY</name>
<evidence type="ECO:0000256" key="2">
    <source>
        <dbReference type="ARBA" id="ARBA00004673"/>
    </source>
</evidence>
<keyword evidence="7" id="KW-1133">Transmembrane helix</keyword>
<keyword evidence="6 7" id="KW-0472">Membrane</keyword>
<evidence type="ECO:0000256" key="1">
    <source>
        <dbReference type="ARBA" id="ARBA00004434"/>
    </source>
</evidence>
<dbReference type="AlphaFoldDB" id="A0A9P3GGX8"/>
<organism evidence="8 9">
    <name type="scientific">Phanerochaete sordida</name>
    <dbReference type="NCBI Taxonomy" id="48140"/>
    <lineage>
        <taxon>Eukaryota</taxon>
        <taxon>Fungi</taxon>
        <taxon>Dikarya</taxon>
        <taxon>Basidiomycota</taxon>
        <taxon>Agaricomycotina</taxon>
        <taxon>Agaricomycetes</taxon>
        <taxon>Polyporales</taxon>
        <taxon>Phanerochaetaceae</taxon>
        <taxon>Phanerochaete</taxon>
    </lineage>
</organism>
<dbReference type="GO" id="GO:0005743">
    <property type="term" value="C:mitochondrial inner membrane"/>
    <property type="evidence" value="ECO:0007669"/>
    <property type="project" value="UniProtKB-SubCell"/>
</dbReference>
<gene>
    <name evidence="8" type="ORF">PsYK624_102620</name>
</gene>